<evidence type="ECO:0000313" key="4">
    <source>
        <dbReference type="EMBL" id="MFC7137853.1"/>
    </source>
</evidence>
<keyword evidence="2" id="KW-0472">Membrane</keyword>
<feature type="compositionally biased region" description="Basic and acidic residues" evidence="1">
    <location>
        <begin position="7"/>
        <end position="28"/>
    </location>
</feature>
<evidence type="ECO:0000256" key="1">
    <source>
        <dbReference type="SAM" id="MobiDB-lite"/>
    </source>
</evidence>
<evidence type="ECO:0000259" key="3">
    <source>
        <dbReference type="Pfam" id="PF24035"/>
    </source>
</evidence>
<dbReference type="EMBL" id="JBHSZG010000008">
    <property type="protein sequence ID" value="MFC7137853.1"/>
    <property type="molecule type" value="Genomic_DNA"/>
</dbReference>
<dbReference type="AlphaFoldDB" id="A0ABD5XRQ9"/>
<evidence type="ECO:0000313" key="5">
    <source>
        <dbReference type="Proteomes" id="UP001596368"/>
    </source>
</evidence>
<reference evidence="4 5" key="1">
    <citation type="journal article" date="2019" name="Int. J. Syst. Evol. Microbiol.">
        <title>The Global Catalogue of Microorganisms (GCM) 10K type strain sequencing project: providing services to taxonomists for standard genome sequencing and annotation.</title>
        <authorList>
            <consortium name="The Broad Institute Genomics Platform"/>
            <consortium name="The Broad Institute Genome Sequencing Center for Infectious Disease"/>
            <person name="Wu L."/>
            <person name="Ma J."/>
        </authorList>
    </citation>
    <scope>NUCLEOTIDE SEQUENCE [LARGE SCALE GENOMIC DNA]</scope>
    <source>
        <strain evidence="4 5">DT92</strain>
    </source>
</reference>
<dbReference type="Proteomes" id="UP001596368">
    <property type="component" value="Unassembled WGS sequence"/>
</dbReference>
<proteinExistence type="predicted"/>
<sequence>MNRRVHRVDVDQQHRHADEGRGLRHPEQRPSPVRHLLATRGGEPIPLSELSDRVAAWENDLPVEELSDQQVKRVYVSLYQTHIPKLEESNIVEYDKDSGVVSLASNVRSLDAYLPEEDRRDIPWQTVYLALAVVGLAVYGVATAAQGAIPQPTLNAIGFLVFAAFGVTVVAQYLYERSRT</sequence>
<dbReference type="Pfam" id="PF24035">
    <property type="entry name" value="DUF7344"/>
    <property type="match status" value="1"/>
</dbReference>
<comment type="caution">
    <text evidence="4">The sequence shown here is derived from an EMBL/GenBank/DDBJ whole genome shotgun (WGS) entry which is preliminary data.</text>
</comment>
<keyword evidence="2" id="KW-0812">Transmembrane</keyword>
<feature type="transmembrane region" description="Helical" evidence="2">
    <location>
        <begin position="155"/>
        <end position="175"/>
    </location>
</feature>
<feature type="domain" description="DUF7344" evidence="3">
    <location>
        <begin position="35"/>
        <end position="102"/>
    </location>
</feature>
<feature type="transmembrane region" description="Helical" evidence="2">
    <location>
        <begin position="127"/>
        <end position="149"/>
    </location>
</feature>
<accession>A0ABD5XRQ9</accession>
<name>A0ABD5XRQ9_9EURY</name>
<evidence type="ECO:0000256" key="2">
    <source>
        <dbReference type="SAM" id="Phobius"/>
    </source>
</evidence>
<protein>
    <recommendedName>
        <fullName evidence="3">DUF7344 domain-containing protein</fullName>
    </recommendedName>
</protein>
<organism evidence="4 5">
    <name type="scientific">Halobaculum litoreum</name>
    <dbReference type="NCBI Taxonomy" id="3031998"/>
    <lineage>
        <taxon>Archaea</taxon>
        <taxon>Methanobacteriati</taxon>
        <taxon>Methanobacteriota</taxon>
        <taxon>Stenosarchaea group</taxon>
        <taxon>Halobacteria</taxon>
        <taxon>Halobacteriales</taxon>
        <taxon>Haloferacaceae</taxon>
        <taxon>Halobaculum</taxon>
    </lineage>
</organism>
<keyword evidence="5" id="KW-1185">Reference proteome</keyword>
<feature type="region of interest" description="Disordered" evidence="1">
    <location>
        <begin position="1"/>
        <end position="31"/>
    </location>
</feature>
<gene>
    <name evidence="4" type="ORF">ACFQRB_18235</name>
</gene>
<keyword evidence="2" id="KW-1133">Transmembrane helix</keyword>
<dbReference type="InterPro" id="IPR055768">
    <property type="entry name" value="DUF7344"/>
</dbReference>